<dbReference type="Proteomes" id="UP001595824">
    <property type="component" value="Unassembled WGS sequence"/>
</dbReference>
<dbReference type="EMBL" id="JBHSDP010000025">
    <property type="protein sequence ID" value="MFC4331322.1"/>
    <property type="molecule type" value="Genomic_DNA"/>
</dbReference>
<dbReference type="InterPro" id="IPR042099">
    <property type="entry name" value="ANL_N_sf"/>
</dbReference>
<evidence type="ECO:0000313" key="2">
    <source>
        <dbReference type="EMBL" id="MFC4331322.1"/>
    </source>
</evidence>
<feature type="region of interest" description="Disordered" evidence="1">
    <location>
        <begin position="484"/>
        <end position="517"/>
    </location>
</feature>
<dbReference type="PANTHER" id="PTHR43845">
    <property type="entry name" value="BLR5969 PROTEIN"/>
    <property type="match status" value="1"/>
</dbReference>
<dbReference type="Gene3D" id="3.40.50.12780">
    <property type="entry name" value="N-terminal domain of ligase-like"/>
    <property type="match status" value="1"/>
</dbReference>
<protein>
    <submittedName>
        <fullName evidence="2">Phenylacetate--CoA ligase family protein</fullName>
    </submittedName>
</protein>
<proteinExistence type="predicted"/>
<feature type="compositionally biased region" description="Low complexity" evidence="1">
    <location>
        <begin position="485"/>
        <end position="511"/>
    </location>
</feature>
<accession>A0ABV8TLP0</accession>
<sequence length="517" mass="53941">MFGTALSQLRYGMAVLRNSRIRPGDLERIARDLVATLEEFGAPGADSALLPGQAGQIDPEVRRTVTRRSLRATARAAAEHTAYYRHLFGELGIDPGTLDPYGDGGSGTGSWSRVPVTPKKALRGMPGAFVSAAARPALMALTTGTSGTPTAVWYSRAELDITIALSTISAALGMGLGPRDTLAYAGCSRATLPLLNAEESTTRVGASFVQFGTLEAAQALDRLAAPLGLPGKHGQISHLSTSASYLSALVHLAERDGWRPADFGLRSIGVGGEVLSRPLRERAEAVFGASVATSYLMTETLPSGGTPCDQGHLHHTAEFGHLEVLDPLTWEPTPPGGTGVIVHTPYVPYRECTLLLRYATGDLVRLPAAAPGCALAHLPATSEILGRWTGPLSAAVTTRDLLDLIEAEPEVPLPARYALTEQADGGALLHLLVPSLPAAALRARLEERAAAAGLPLAGLVLYDDRSAMPPTTALRADLREHSFETAARPPGGADRAARTPAVAARGGAPAAEEGSGT</sequence>
<keyword evidence="3" id="KW-1185">Reference proteome</keyword>
<name>A0ABV8TLP0_9ACTN</name>
<evidence type="ECO:0000256" key="1">
    <source>
        <dbReference type="SAM" id="MobiDB-lite"/>
    </source>
</evidence>
<keyword evidence="2" id="KW-0436">Ligase</keyword>
<reference evidence="3" key="1">
    <citation type="journal article" date="2019" name="Int. J. Syst. Evol. Microbiol.">
        <title>The Global Catalogue of Microorganisms (GCM) 10K type strain sequencing project: providing services to taxonomists for standard genome sequencing and annotation.</title>
        <authorList>
            <consortium name="The Broad Institute Genomics Platform"/>
            <consortium name="The Broad Institute Genome Sequencing Center for Infectious Disease"/>
            <person name="Wu L."/>
            <person name="Ma J."/>
        </authorList>
    </citation>
    <scope>NUCLEOTIDE SEQUENCE [LARGE SCALE GENOMIC DNA]</scope>
    <source>
        <strain evidence="3">PCU 347</strain>
    </source>
</reference>
<organism evidence="2 3">
    <name type="scientific">Streptomyces andamanensis</name>
    <dbReference type="NCBI Taxonomy" id="1565035"/>
    <lineage>
        <taxon>Bacteria</taxon>
        <taxon>Bacillati</taxon>
        <taxon>Actinomycetota</taxon>
        <taxon>Actinomycetes</taxon>
        <taxon>Kitasatosporales</taxon>
        <taxon>Streptomycetaceae</taxon>
        <taxon>Streptomyces</taxon>
    </lineage>
</organism>
<evidence type="ECO:0000313" key="3">
    <source>
        <dbReference type="Proteomes" id="UP001595824"/>
    </source>
</evidence>
<gene>
    <name evidence="2" type="ORF">ACFPC0_26805</name>
</gene>
<dbReference type="RefSeq" id="WP_381742589.1">
    <property type="nucleotide sequence ID" value="NZ_JBHSDP010000025.1"/>
</dbReference>
<dbReference type="SUPFAM" id="SSF56801">
    <property type="entry name" value="Acetyl-CoA synthetase-like"/>
    <property type="match status" value="1"/>
</dbReference>
<dbReference type="GO" id="GO:0016874">
    <property type="term" value="F:ligase activity"/>
    <property type="evidence" value="ECO:0007669"/>
    <property type="project" value="UniProtKB-KW"/>
</dbReference>
<dbReference type="PANTHER" id="PTHR43845:SF1">
    <property type="entry name" value="BLR5969 PROTEIN"/>
    <property type="match status" value="1"/>
</dbReference>
<comment type="caution">
    <text evidence="2">The sequence shown here is derived from an EMBL/GenBank/DDBJ whole genome shotgun (WGS) entry which is preliminary data.</text>
</comment>